<dbReference type="CDD" id="cd01743">
    <property type="entry name" value="GATase1_Anthranilate_Synthase"/>
    <property type="match status" value="1"/>
</dbReference>
<evidence type="ECO:0000256" key="1">
    <source>
        <dbReference type="ARBA" id="ARBA00022962"/>
    </source>
</evidence>
<dbReference type="Pfam" id="PF00117">
    <property type="entry name" value="GATase"/>
    <property type="match status" value="1"/>
</dbReference>
<dbReference type="PRINTS" id="PR00099">
    <property type="entry name" value="CPSGATASE"/>
</dbReference>
<dbReference type="GO" id="GO:0000162">
    <property type="term" value="P:L-tryptophan biosynthetic process"/>
    <property type="evidence" value="ECO:0007669"/>
    <property type="project" value="TreeGrafter"/>
</dbReference>
<dbReference type="GO" id="GO:0005829">
    <property type="term" value="C:cytosol"/>
    <property type="evidence" value="ECO:0007669"/>
    <property type="project" value="TreeGrafter"/>
</dbReference>
<dbReference type="InterPro" id="IPR029062">
    <property type="entry name" value="Class_I_gatase-like"/>
</dbReference>
<dbReference type="InterPro" id="IPR017926">
    <property type="entry name" value="GATASE"/>
</dbReference>
<dbReference type="PANTHER" id="PTHR43418">
    <property type="entry name" value="MULTIFUNCTIONAL TRYPTOPHAN BIOSYNTHESIS PROTEIN-RELATED"/>
    <property type="match status" value="1"/>
</dbReference>
<dbReference type="PANTHER" id="PTHR43418:SF4">
    <property type="entry name" value="MULTIFUNCTIONAL TRYPTOPHAN BIOSYNTHESIS PROTEIN"/>
    <property type="match status" value="1"/>
</dbReference>
<dbReference type="SUPFAM" id="SSF52317">
    <property type="entry name" value="Class I glutamine amidotransferase-like"/>
    <property type="match status" value="1"/>
</dbReference>
<dbReference type="EMBL" id="DF968000">
    <property type="protein sequence ID" value="GAO99533.1"/>
    <property type="molecule type" value="Genomic_DNA"/>
</dbReference>
<keyword evidence="1 3" id="KW-0315">Glutamine amidotransferase</keyword>
<dbReference type="RefSeq" id="WP_061992940.1">
    <property type="nucleotide sequence ID" value="NZ_DF968000.1"/>
</dbReference>
<feature type="domain" description="Glutamine amidotransferase" evidence="2">
    <location>
        <begin position="3"/>
        <end position="189"/>
    </location>
</feature>
<dbReference type="STRING" id="157463.GCA_001047075_00453"/>
<dbReference type="InterPro" id="IPR050472">
    <property type="entry name" value="Anth_synth/Amidotransfase"/>
</dbReference>
<evidence type="ECO:0000259" key="2">
    <source>
        <dbReference type="Pfam" id="PF00117"/>
    </source>
</evidence>
<dbReference type="OrthoDB" id="9804328at2"/>
<dbReference type="Gene3D" id="3.40.50.880">
    <property type="match status" value="1"/>
</dbReference>
<dbReference type="PRINTS" id="PR00096">
    <property type="entry name" value="GATASE"/>
</dbReference>
<dbReference type="NCBIfam" id="TIGR00566">
    <property type="entry name" value="trpG_papA"/>
    <property type="match status" value="1"/>
</dbReference>
<evidence type="ECO:0000313" key="3">
    <source>
        <dbReference type="EMBL" id="GAO99533.1"/>
    </source>
</evidence>
<keyword evidence="3" id="KW-0808">Transferase</keyword>
<dbReference type="PRINTS" id="PR00097">
    <property type="entry name" value="ANTSNTHASEII"/>
</dbReference>
<dbReference type="GO" id="GO:0016740">
    <property type="term" value="F:transferase activity"/>
    <property type="evidence" value="ECO:0007669"/>
    <property type="project" value="UniProtKB-KW"/>
</dbReference>
<reference evidence="3 4" key="1">
    <citation type="journal article" date="2015" name="BMC Genomics">
        <title>Comparative genomics of Fructobacillus spp. and Leuconostoc spp. reveals niche-specific evolution of Fructobacillus spp.</title>
        <authorList>
            <person name="Endo A."/>
            <person name="Tanizawa Y."/>
            <person name="Tanaka N."/>
            <person name="Maeno S."/>
            <person name="Kumar H."/>
            <person name="Shiwa Y."/>
            <person name="Okada S."/>
            <person name="Yoshikawa H."/>
            <person name="Dicks L."/>
            <person name="Nakagawa J."/>
            <person name="Arita M."/>
        </authorList>
    </citation>
    <scope>NUCLEOTIDE SEQUENCE [LARGE SCALE GENOMIC DNA]</scope>
    <source>
        <strain evidence="3 4">JCM 12225</strain>
    </source>
</reference>
<proteinExistence type="predicted"/>
<dbReference type="GO" id="GO:0004049">
    <property type="term" value="F:anthranilate synthase activity"/>
    <property type="evidence" value="ECO:0007669"/>
    <property type="project" value="TreeGrafter"/>
</dbReference>
<organism evidence="3 4">
    <name type="scientific">Fructobacillus ficulneus</name>
    <dbReference type="NCBI Taxonomy" id="157463"/>
    <lineage>
        <taxon>Bacteria</taxon>
        <taxon>Bacillati</taxon>
        <taxon>Bacillota</taxon>
        <taxon>Bacilli</taxon>
        <taxon>Lactobacillales</taxon>
        <taxon>Lactobacillaceae</taxon>
        <taxon>Fructobacillus</taxon>
    </lineage>
</organism>
<evidence type="ECO:0000313" key="4">
    <source>
        <dbReference type="Proteomes" id="UP000253891"/>
    </source>
</evidence>
<accession>A0A0K8MH92</accession>
<dbReference type="PROSITE" id="PS51273">
    <property type="entry name" value="GATASE_TYPE_1"/>
    <property type="match status" value="1"/>
</dbReference>
<name>A0A0K8MH92_9LACO</name>
<dbReference type="AlphaFoldDB" id="A0A0K8MH92"/>
<protein>
    <submittedName>
        <fullName evidence="3">Glutamine amidotransferase, class I</fullName>
    </submittedName>
</protein>
<dbReference type="InterPro" id="IPR006221">
    <property type="entry name" value="TrpG/PapA_dom"/>
</dbReference>
<gene>
    <name evidence="3" type="ORF">FFIC_230170</name>
</gene>
<sequence>MLLLIDNYDSFTYNLYQEIGNRTDQEIKVVKNDQVTVADLDDPSLTGLILSPGPGRPADAGNMNAVLQDAIGRLPIFGVCLGHQAIGEVYGASIVTAPLMHGKTSQVHQIKPGSAGIFTACAADFTIGRYHSLMIDPTTVPDNLTVTAVADDGTIQAVADEDNHVYGVEFHPESIMTDQTAADLIFKNFLAQTEEKNHVENRTAKSN</sequence>
<keyword evidence="4" id="KW-1185">Reference proteome</keyword>
<dbReference type="FunFam" id="3.40.50.880:FF:000003">
    <property type="entry name" value="Anthranilate synthase component II"/>
    <property type="match status" value="1"/>
</dbReference>
<dbReference type="Proteomes" id="UP000253891">
    <property type="component" value="Unassembled WGS sequence"/>
</dbReference>